<keyword evidence="2" id="KW-1185">Reference proteome</keyword>
<dbReference type="Proteomes" id="UP001630127">
    <property type="component" value="Unassembled WGS sequence"/>
</dbReference>
<evidence type="ECO:0000313" key="1">
    <source>
        <dbReference type="EMBL" id="KAL3508281.1"/>
    </source>
</evidence>
<name>A0ABD2YLJ6_9GENT</name>
<evidence type="ECO:0000313" key="2">
    <source>
        <dbReference type="Proteomes" id="UP001630127"/>
    </source>
</evidence>
<dbReference type="AlphaFoldDB" id="A0ABD2YLJ6"/>
<reference evidence="1 2" key="1">
    <citation type="submission" date="2024-11" db="EMBL/GenBank/DDBJ databases">
        <title>A near-complete genome assembly of Cinchona calisaya.</title>
        <authorList>
            <person name="Lian D.C."/>
            <person name="Zhao X.W."/>
            <person name="Wei L."/>
        </authorList>
    </citation>
    <scope>NUCLEOTIDE SEQUENCE [LARGE SCALE GENOMIC DNA]</scope>
    <source>
        <tissue evidence="1">Nenye</tissue>
    </source>
</reference>
<sequence>MRAKSSEWNHLRILYVEEEAHEEAEEETPKDETKIQVEAGYEMGFLHLNFYIFFMGQVHSLWIHSYAIDLEKLSAWFSLNSTVLVCGDGRAYIDYTEEVSWLQVGIGLGWAGGSRIAELLQPRPLDAMQIQEDSISLNT</sequence>
<gene>
    <name evidence="1" type="ORF">ACH5RR_027682</name>
</gene>
<protein>
    <submittedName>
        <fullName evidence="1">Uncharacterized protein</fullName>
    </submittedName>
</protein>
<comment type="caution">
    <text evidence="1">The sequence shown here is derived from an EMBL/GenBank/DDBJ whole genome shotgun (WGS) entry which is preliminary data.</text>
</comment>
<organism evidence="1 2">
    <name type="scientific">Cinchona calisaya</name>
    <dbReference type="NCBI Taxonomy" id="153742"/>
    <lineage>
        <taxon>Eukaryota</taxon>
        <taxon>Viridiplantae</taxon>
        <taxon>Streptophyta</taxon>
        <taxon>Embryophyta</taxon>
        <taxon>Tracheophyta</taxon>
        <taxon>Spermatophyta</taxon>
        <taxon>Magnoliopsida</taxon>
        <taxon>eudicotyledons</taxon>
        <taxon>Gunneridae</taxon>
        <taxon>Pentapetalae</taxon>
        <taxon>asterids</taxon>
        <taxon>lamiids</taxon>
        <taxon>Gentianales</taxon>
        <taxon>Rubiaceae</taxon>
        <taxon>Cinchonoideae</taxon>
        <taxon>Cinchoneae</taxon>
        <taxon>Cinchona</taxon>
    </lineage>
</organism>
<dbReference type="EMBL" id="JBJUIK010000012">
    <property type="protein sequence ID" value="KAL3508281.1"/>
    <property type="molecule type" value="Genomic_DNA"/>
</dbReference>
<proteinExistence type="predicted"/>
<accession>A0ABD2YLJ6</accession>